<accession>A0A543KC63</accession>
<organism evidence="1 2">
    <name type="scientific">Roseinatronobacter monicus</name>
    <dbReference type="NCBI Taxonomy" id="393481"/>
    <lineage>
        <taxon>Bacteria</taxon>
        <taxon>Pseudomonadati</taxon>
        <taxon>Pseudomonadota</taxon>
        <taxon>Alphaproteobacteria</taxon>
        <taxon>Rhodobacterales</taxon>
        <taxon>Paracoccaceae</taxon>
        <taxon>Roseinatronobacter</taxon>
    </lineage>
</organism>
<keyword evidence="2" id="KW-1185">Reference proteome</keyword>
<dbReference type="AlphaFoldDB" id="A0A543KC63"/>
<dbReference type="Proteomes" id="UP000320582">
    <property type="component" value="Unassembled WGS sequence"/>
</dbReference>
<dbReference type="Pfam" id="PF10016">
    <property type="entry name" value="DUF2259"/>
    <property type="match status" value="1"/>
</dbReference>
<reference evidence="1 2" key="1">
    <citation type="submission" date="2019-06" db="EMBL/GenBank/DDBJ databases">
        <title>Genomic Encyclopedia of Archaeal and Bacterial Type Strains, Phase II (KMG-II): from individual species to whole genera.</title>
        <authorList>
            <person name="Goeker M."/>
        </authorList>
    </citation>
    <scope>NUCLEOTIDE SEQUENCE [LARGE SCALE GENOMIC DNA]</scope>
    <source>
        <strain evidence="1 2">DSM 18423</strain>
    </source>
</reference>
<sequence length="230" mass="25022">MGFSEDGRYFAFKTYGLQRGSGLPYVNVYVVDLVRDAWVEGTPIRARLGEAAMAEVEAAPFAALEDKRAEAMQAAAPILHELRIRRPATVLFAAGIGQAHLDRDVTEIVIPNPDDPTRDPWGQMTLALTSISRPSTLEYCDDPRGFRLEQLSADAAPLVLHEDQRVPASRGCAQAYRLDAVVAAGYPSTETPLVALISVWQQGFEGLARDVIALPVPVAQSHFVRPMAAP</sequence>
<comment type="caution">
    <text evidence="1">The sequence shown here is derived from an EMBL/GenBank/DDBJ whole genome shotgun (WGS) entry which is preliminary data.</text>
</comment>
<evidence type="ECO:0000313" key="2">
    <source>
        <dbReference type="Proteomes" id="UP000320582"/>
    </source>
</evidence>
<gene>
    <name evidence="1" type="ORF">BD293_1294</name>
</gene>
<evidence type="ECO:0000313" key="1">
    <source>
        <dbReference type="EMBL" id="TQM92679.1"/>
    </source>
</evidence>
<proteinExistence type="predicted"/>
<dbReference type="EMBL" id="VFPT01000001">
    <property type="protein sequence ID" value="TQM92679.1"/>
    <property type="molecule type" value="Genomic_DNA"/>
</dbReference>
<dbReference type="RefSeq" id="WP_170207076.1">
    <property type="nucleotide sequence ID" value="NZ_VFPT01000001.1"/>
</dbReference>
<protein>
    <submittedName>
        <fullName evidence="1">Putative secreted protein</fullName>
    </submittedName>
</protein>
<dbReference type="InterPro" id="IPR018725">
    <property type="entry name" value="DUF2259_secreted"/>
</dbReference>
<name>A0A543KC63_9RHOB</name>